<dbReference type="KEGG" id="tasa:A1Q1_03557"/>
<dbReference type="VEuPathDB" id="FungiDB:A1Q1_03557"/>
<evidence type="ECO:0000313" key="2">
    <source>
        <dbReference type="Proteomes" id="UP000002748"/>
    </source>
</evidence>
<gene>
    <name evidence="1" type="ORF">A1Q1_03557</name>
</gene>
<sequence>MTDCSAAHHEQMLSEIWESAVPEHQCVLIEEISAGARRLEGQTVAKFLADHVPAVTLRPPHGLVPHASALSQRKRAPGHFGVPVAPPLTPMTPMTAMAREIYVVRLAQGFRTWLSGKLGGLVVEPLGTNVIHGRRVRPGGQSRGEVGQGGQGVSLAARKHGGVEAQVRSRNGPEEDVLDERSGVRKRTLVRTLADSATHDDANAFGSRSGGLSGMM</sequence>
<reference evidence="1 2" key="1">
    <citation type="journal article" date="2012" name="Eukaryot. Cell">
        <title>Draft genome sequence of CBS 2479, the standard type strain of Trichosporon asahii.</title>
        <authorList>
            <person name="Yang R.Y."/>
            <person name="Li H.T."/>
            <person name="Zhu H."/>
            <person name="Zhou G.P."/>
            <person name="Wang M."/>
            <person name="Wang L."/>
        </authorList>
    </citation>
    <scope>NUCLEOTIDE SEQUENCE [LARGE SCALE GENOMIC DNA]</scope>
    <source>
        <strain evidence="2">ATCC 90039 / CBS 2479 / JCM 2466 / KCTC 7840 / NCYC 2677 / UAMH 7654</strain>
    </source>
</reference>
<accession>J6ESS2</accession>
<proteinExistence type="predicted"/>
<dbReference type="GeneID" id="25987070"/>
<organism evidence="1 2">
    <name type="scientific">Trichosporon asahii var. asahii (strain ATCC 90039 / CBS 2479 / JCM 2466 / KCTC 7840 / NBRC 103889/ NCYC 2677 / UAMH 7654)</name>
    <name type="common">Yeast</name>
    <dbReference type="NCBI Taxonomy" id="1186058"/>
    <lineage>
        <taxon>Eukaryota</taxon>
        <taxon>Fungi</taxon>
        <taxon>Dikarya</taxon>
        <taxon>Basidiomycota</taxon>
        <taxon>Agaricomycotina</taxon>
        <taxon>Tremellomycetes</taxon>
        <taxon>Trichosporonales</taxon>
        <taxon>Trichosporonaceae</taxon>
        <taxon>Trichosporon</taxon>
    </lineage>
</organism>
<evidence type="ECO:0000313" key="1">
    <source>
        <dbReference type="EMBL" id="EJT47584.1"/>
    </source>
</evidence>
<dbReference type="AlphaFoldDB" id="J6ESS2"/>
<protein>
    <submittedName>
        <fullName evidence="1">Uncharacterized protein</fullName>
    </submittedName>
</protein>
<dbReference type="HOGENOM" id="CLU_1278434_0_0_1"/>
<dbReference type="EMBL" id="ALBS01000236">
    <property type="protein sequence ID" value="EJT47584.1"/>
    <property type="molecule type" value="Genomic_DNA"/>
</dbReference>
<name>J6ESS2_TRIAS</name>
<comment type="caution">
    <text evidence="1">The sequence shown here is derived from an EMBL/GenBank/DDBJ whole genome shotgun (WGS) entry which is preliminary data.</text>
</comment>
<dbReference type="Proteomes" id="UP000002748">
    <property type="component" value="Unassembled WGS sequence"/>
</dbReference>
<dbReference type="RefSeq" id="XP_014178830.1">
    <property type="nucleotide sequence ID" value="XM_014323355.1"/>
</dbReference>